<evidence type="ECO:0000313" key="1">
    <source>
        <dbReference type="EMBL" id="TDF74596.1"/>
    </source>
</evidence>
<sequence length="264" mass="30171">MKELRKEKGVNKFFQRFIDFINGKRIKELYPKWEKSLKQLQKKIDYNFHDINLLKAALTHKSYLNRNYSESQAPSPFERMEFLGDAILGFGVSRELFNRHPEEQEGKLSKLKSKIVSETYLTLKANALDLGKYLLLSQEEQQAGGAKKPSILSDAMEALICAIYLDSGISAAMRFIKNNIMNDYESVVNRNELVNYKSILQEYMQSRNQPPPVYITVAEEGPEHNKTFIVEARLKNEVLGKGKGSTKKGAQQEAARDACQRLGI</sequence>
<keyword evidence="2" id="KW-1185">Reference proteome</keyword>
<evidence type="ECO:0000313" key="2">
    <source>
        <dbReference type="Proteomes" id="UP000294588"/>
    </source>
</evidence>
<protein>
    <submittedName>
        <fullName evidence="1">Ribonuclease III</fullName>
        <ecNumber evidence="1">3.1.26.3</ecNumber>
    </submittedName>
</protein>
<dbReference type="EMBL" id="SMOG01000001">
    <property type="protein sequence ID" value="TDF74596.1"/>
    <property type="molecule type" value="Genomic_DNA"/>
</dbReference>
<comment type="caution">
    <text evidence="1">The sequence shown here is derived from an EMBL/GenBank/DDBJ whole genome shotgun (WGS) entry which is preliminary data.</text>
</comment>
<organism evidence="1 2">
    <name type="scientific">Candidatus Syntrophosphaera thermopropionivorans</name>
    <dbReference type="NCBI Taxonomy" id="2593015"/>
    <lineage>
        <taxon>Bacteria</taxon>
        <taxon>Pseudomonadati</taxon>
        <taxon>Candidatus Cloacimonadota</taxon>
        <taxon>Candidatus Cloacimonadia</taxon>
        <taxon>Candidatus Cloacimonadales</taxon>
        <taxon>Candidatus Cloacimonadaceae</taxon>
        <taxon>Candidatus Syntrophosphaera</taxon>
    </lineage>
</organism>
<name>A0AC61QKV3_9BACT</name>
<reference evidence="1" key="1">
    <citation type="submission" date="2019-03" db="EMBL/GenBank/DDBJ databases">
        <title>Candidatus Syntrophosphaera thermopropionivorans: a novel player in syntrophic propionate oxidation during anaerobic digestion.</title>
        <authorList>
            <person name="Dyksma S."/>
        </authorList>
    </citation>
    <scope>NUCLEOTIDE SEQUENCE</scope>
    <source>
        <strain evidence="1">W5</strain>
    </source>
</reference>
<accession>A0AC61QKV3</accession>
<keyword evidence="1" id="KW-0378">Hydrolase</keyword>
<proteinExistence type="predicted"/>
<gene>
    <name evidence="1" type="primary">rnc</name>
    <name evidence="1" type="ORF">E0946_00500</name>
</gene>
<dbReference type="EC" id="3.1.26.3" evidence="1"/>
<dbReference type="Proteomes" id="UP000294588">
    <property type="component" value="Unassembled WGS sequence"/>
</dbReference>